<proteinExistence type="predicted"/>
<evidence type="ECO:0000313" key="2">
    <source>
        <dbReference type="EMBL" id="MPC85006.1"/>
    </source>
</evidence>
<protein>
    <submittedName>
        <fullName evidence="2">Uncharacterized protein</fullName>
    </submittedName>
</protein>
<comment type="caution">
    <text evidence="2">The sequence shown here is derived from an EMBL/GenBank/DDBJ whole genome shotgun (WGS) entry which is preliminary data.</text>
</comment>
<reference evidence="2 3" key="1">
    <citation type="submission" date="2019-05" db="EMBL/GenBank/DDBJ databases">
        <title>Another draft genome of Portunus trituberculatus and its Hox gene families provides insights of decapod evolution.</title>
        <authorList>
            <person name="Jeong J.-H."/>
            <person name="Song I."/>
            <person name="Kim S."/>
            <person name="Choi T."/>
            <person name="Kim D."/>
            <person name="Ryu S."/>
            <person name="Kim W."/>
        </authorList>
    </citation>
    <scope>NUCLEOTIDE SEQUENCE [LARGE SCALE GENOMIC DNA]</scope>
    <source>
        <tissue evidence="2">Muscle</tissue>
    </source>
</reference>
<organism evidence="2 3">
    <name type="scientific">Portunus trituberculatus</name>
    <name type="common">Swimming crab</name>
    <name type="synonym">Neptunus trituberculatus</name>
    <dbReference type="NCBI Taxonomy" id="210409"/>
    <lineage>
        <taxon>Eukaryota</taxon>
        <taxon>Metazoa</taxon>
        <taxon>Ecdysozoa</taxon>
        <taxon>Arthropoda</taxon>
        <taxon>Crustacea</taxon>
        <taxon>Multicrustacea</taxon>
        <taxon>Malacostraca</taxon>
        <taxon>Eumalacostraca</taxon>
        <taxon>Eucarida</taxon>
        <taxon>Decapoda</taxon>
        <taxon>Pleocyemata</taxon>
        <taxon>Brachyura</taxon>
        <taxon>Eubrachyura</taxon>
        <taxon>Portunoidea</taxon>
        <taxon>Portunidae</taxon>
        <taxon>Portuninae</taxon>
        <taxon>Portunus</taxon>
    </lineage>
</organism>
<name>A0A5B7ITN4_PORTR</name>
<sequence length="63" mass="6963">MKAPTTHHPMSASDQPSPALRSVRQPPKDARHALPQQDGRTSRDGENSYYASRWDAPPPVCPL</sequence>
<gene>
    <name evidence="2" type="ORF">E2C01_079764</name>
</gene>
<evidence type="ECO:0000313" key="3">
    <source>
        <dbReference type="Proteomes" id="UP000324222"/>
    </source>
</evidence>
<evidence type="ECO:0000256" key="1">
    <source>
        <dbReference type="SAM" id="MobiDB-lite"/>
    </source>
</evidence>
<accession>A0A5B7ITN4</accession>
<dbReference type="AlphaFoldDB" id="A0A5B7ITN4"/>
<dbReference type="EMBL" id="VSRR010067059">
    <property type="protein sequence ID" value="MPC85006.1"/>
    <property type="molecule type" value="Genomic_DNA"/>
</dbReference>
<keyword evidence="3" id="KW-1185">Reference proteome</keyword>
<feature type="region of interest" description="Disordered" evidence="1">
    <location>
        <begin position="1"/>
        <end position="63"/>
    </location>
</feature>
<dbReference type="Proteomes" id="UP000324222">
    <property type="component" value="Unassembled WGS sequence"/>
</dbReference>